<gene>
    <name evidence="2" type="ORF">I3842_10G071900</name>
</gene>
<reference evidence="2" key="1">
    <citation type="submission" date="2021-01" db="EMBL/GenBank/DDBJ databases">
        <authorList>
            <person name="Lovell J.T."/>
            <person name="Bentley N."/>
            <person name="Bhattarai G."/>
            <person name="Jenkins J.W."/>
            <person name="Sreedasyam A."/>
            <person name="Alarcon Y."/>
            <person name="Bock C."/>
            <person name="Boston L."/>
            <person name="Carlson J."/>
            <person name="Cervantes K."/>
            <person name="Clermont K."/>
            <person name="Krom N."/>
            <person name="Kubenka K."/>
            <person name="Mamidi S."/>
            <person name="Mattison C."/>
            <person name="Monteros M."/>
            <person name="Pisani C."/>
            <person name="Plott C."/>
            <person name="Rajasekar S."/>
            <person name="Rhein H.S."/>
            <person name="Rohla C."/>
            <person name="Song M."/>
            <person name="Hilaire R.S."/>
            <person name="Shu S."/>
            <person name="Wells L."/>
            <person name="Wang X."/>
            <person name="Webber J."/>
            <person name="Heerema R.J."/>
            <person name="Klein P."/>
            <person name="Conner P."/>
            <person name="Grauke L."/>
            <person name="Grimwood J."/>
            <person name="Schmutz J."/>
            <person name="Randall J.J."/>
        </authorList>
    </citation>
    <scope>NUCLEOTIDE SEQUENCE</scope>
    <source>
        <tissue evidence="2">Leaf</tissue>
    </source>
</reference>
<evidence type="ECO:0008006" key="4">
    <source>
        <dbReference type="Google" id="ProtNLM"/>
    </source>
</evidence>
<feature type="transmembrane region" description="Helical" evidence="1">
    <location>
        <begin position="36"/>
        <end position="57"/>
    </location>
</feature>
<dbReference type="Proteomes" id="UP000811246">
    <property type="component" value="Chromosome 10"/>
</dbReference>
<proteinExistence type="predicted"/>
<comment type="caution">
    <text evidence="2">The sequence shown here is derived from an EMBL/GenBank/DDBJ whole genome shotgun (WGS) entry which is preliminary data.</text>
</comment>
<protein>
    <recommendedName>
        <fullName evidence="4">Glycine-rich protein</fullName>
    </recommendedName>
</protein>
<dbReference type="EMBL" id="CM031834">
    <property type="protein sequence ID" value="KAG6691614.1"/>
    <property type="molecule type" value="Genomic_DNA"/>
</dbReference>
<keyword evidence="1" id="KW-0812">Transmembrane</keyword>
<dbReference type="AlphaFoldDB" id="A0A922J4A0"/>
<evidence type="ECO:0000313" key="3">
    <source>
        <dbReference type="Proteomes" id="UP000811246"/>
    </source>
</evidence>
<accession>A0A922J4A0</accession>
<evidence type="ECO:0000313" key="2">
    <source>
        <dbReference type="EMBL" id="KAG6691614.1"/>
    </source>
</evidence>
<organism evidence="2 3">
    <name type="scientific">Carya illinoinensis</name>
    <name type="common">Pecan</name>
    <dbReference type="NCBI Taxonomy" id="32201"/>
    <lineage>
        <taxon>Eukaryota</taxon>
        <taxon>Viridiplantae</taxon>
        <taxon>Streptophyta</taxon>
        <taxon>Embryophyta</taxon>
        <taxon>Tracheophyta</taxon>
        <taxon>Spermatophyta</taxon>
        <taxon>Magnoliopsida</taxon>
        <taxon>eudicotyledons</taxon>
        <taxon>Gunneridae</taxon>
        <taxon>Pentapetalae</taxon>
        <taxon>rosids</taxon>
        <taxon>fabids</taxon>
        <taxon>Fagales</taxon>
        <taxon>Juglandaceae</taxon>
        <taxon>Carya</taxon>
    </lineage>
</organism>
<evidence type="ECO:0000256" key="1">
    <source>
        <dbReference type="SAM" id="Phobius"/>
    </source>
</evidence>
<keyword evidence="1" id="KW-1133">Transmembrane helix</keyword>
<keyword evidence="1" id="KW-0472">Membrane</keyword>
<name>A0A922J4A0_CARIL</name>
<sequence>MSCKFKTFTTVTFPDHFDQFPNSYIFSPSEPRFSSYIFVMKASKLLLVVLLGVVLICTSTTHARHLMSQNDAPYNEEKAFFHSSPSYGGGLGGGAGGGFGGGSGLGGGGGHGGFGGGGGGGGSIGCGSGFGDGAGSGFGSGVGGLGGGGGGGFGSSGGSDFVGGGPSGGYGGGAGGGIGGGLP</sequence>